<dbReference type="PANTHER" id="PTHR22958:SF1">
    <property type="entry name" value="GLYCEROPHOSPHOCHOLINE PHOSPHODIESTERASE GPCPD1"/>
    <property type="match status" value="1"/>
</dbReference>
<gene>
    <name evidence="1" type="ORF">VNO77_26792</name>
</gene>
<organism evidence="1 2">
    <name type="scientific">Canavalia gladiata</name>
    <name type="common">Sword bean</name>
    <name type="synonym">Dolichos gladiatus</name>
    <dbReference type="NCBI Taxonomy" id="3824"/>
    <lineage>
        <taxon>Eukaryota</taxon>
        <taxon>Viridiplantae</taxon>
        <taxon>Streptophyta</taxon>
        <taxon>Embryophyta</taxon>
        <taxon>Tracheophyta</taxon>
        <taxon>Spermatophyta</taxon>
        <taxon>Magnoliopsida</taxon>
        <taxon>eudicotyledons</taxon>
        <taxon>Gunneridae</taxon>
        <taxon>Pentapetalae</taxon>
        <taxon>rosids</taxon>
        <taxon>fabids</taxon>
        <taxon>Fabales</taxon>
        <taxon>Fabaceae</taxon>
        <taxon>Papilionoideae</taxon>
        <taxon>50 kb inversion clade</taxon>
        <taxon>NPAAA clade</taxon>
        <taxon>indigoferoid/millettioid clade</taxon>
        <taxon>Phaseoleae</taxon>
        <taxon>Canavalia</taxon>
    </lineage>
</organism>
<proteinExistence type="predicted"/>
<evidence type="ECO:0000313" key="1">
    <source>
        <dbReference type="EMBL" id="KAK7323324.1"/>
    </source>
</evidence>
<keyword evidence="2" id="KW-1185">Reference proteome</keyword>
<dbReference type="AlphaFoldDB" id="A0AAN9KTN9"/>
<sequence length="164" mass="18651">MRILIIIDSIVDFGDKASKPDKLNKLHRYNTNLSLEWPCGSPDFNNAHRKPILIPLVGRFIKGSDQVGSTYVSHKLEVSCKRDSAWDVEQDDPLCTLQEFFVNVKPTFGFNIKVVFDEANNRLIIFSTFQLNAAYTHSDIVEQLSYGFEENNNEVKKVLAGIEV</sequence>
<dbReference type="GO" id="GO:0046475">
    <property type="term" value="P:glycerophospholipid catabolic process"/>
    <property type="evidence" value="ECO:0007669"/>
    <property type="project" value="TreeGrafter"/>
</dbReference>
<dbReference type="EMBL" id="JAYMYQ010000006">
    <property type="protein sequence ID" value="KAK7323324.1"/>
    <property type="molecule type" value="Genomic_DNA"/>
</dbReference>
<dbReference type="Proteomes" id="UP001367508">
    <property type="component" value="Unassembled WGS sequence"/>
</dbReference>
<dbReference type="InterPro" id="IPR051578">
    <property type="entry name" value="GDPD"/>
</dbReference>
<dbReference type="PANTHER" id="PTHR22958">
    <property type="entry name" value="GLYCEROPHOSPHORYL DIESTER PHOSPHODIESTERASE"/>
    <property type="match status" value="1"/>
</dbReference>
<comment type="caution">
    <text evidence="1">The sequence shown here is derived from an EMBL/GenBank/DDBJ whole genome shotgun (WGS) entry which is preliminary data.</text>
</comment>
<reference evidence="1 2" key="1">
    <citation type="submission" date="2024-01" db="EMBL/GenBank/DDBJ databases">
        <title>The genomes of 5 underutilized Papilionoideae crops provide insights into root nodulation and disease resistanc.</title>
        <authorList>
            <person name="Jiang F."/>
        </authorList>
    </citation>
    <scope>NUCLEOTIDE SEQUENCE [LARGE SCALE GENOMIC DNA]</scope>
    <source>
        <strain evidence="1">LVBAO_FW01</strain>
        <tissue evidence="1">Leaves</tissue>
    </source>
</reference>
<name>A0AAN9KTN9_CANGL</name>
<accession>A0AAN9KTN9</accession>
<protein>
    <submittedName>
        <fullName evidence="1">Uncharacterized protein</fullName>
    </submittedName>
</protein>
<evidence type="ECO:0000313" key="2">
    <source>
        <dbReference type="Proteomes" id="UP001367508"/>
    </source>
</evidence>